<dbReference type="Pfam" id="PF00440">
    <property type="entry name" value="TetR_N"/>
    <property type="match status" value="1"/>
</dbReference>
<dbReference type="PANTHER" id="PTHR30055:SF226">
    <property type="entry name" value="HTH-TYPE TRANSCRIPTIONAL REGULATOR PKSA"/>
    <property type="match status" value="1"/>
</dbReference>
<keyword evidence="1 2" id="KW-0238">DNA-binding</keyword>
<proteinExistence type="predicted"/>
<dbReference type="InterPro" id="IPR050109">
    <property type="entry name" value="HTH-type_TetR-like_transc_reg"/>
</dbReference>
<evidence type="ECO:0000313" key="6">
    <source>
        <dbReference type="Proteomes" id="UP000004508"/>
    </source>
</evidence>
<dbReference type="Proteomes" id="UP000004508">
    <property type="component" value="Unassembled WGS sequence"/>
</dbReference>
<dbReference type="InterPro" id="IPR009057">
    <property type="entry name" value="Homeodomain-like_sf"/>
</dbReference>
<dbReference type="Gene3D" id="1.10.357.10">
    <property type="entry name" value="Tetracycline Repressor, domain 2"/>
    <property type="match status" value="1"/>
</dbReference>
<feature type="domain" description="HTH tetR-type" evidence="4">
    <location>
        <begin position="12"/>
        <end position="72"/>
    </location>
</feature>
<dbReference type="InterPro" id="IPR001647">
    <property type="entry name" value="HTH_TetR"/>
</dbReference>
<dbReference type="eggNOG" id="COG1309">
    <property type="taxonomic scope" value="Bacteria"/>
</dbReference>
<accession>D6TUV9</accession>
<dbReference type="InterPro" id="IPR036271">
    <property type="entry name" value="Tet_transcr_reg_TetR-rel_C_sf"/>
</dbReference>
<dbReference type="Pfam" id="PF17938">
    <property type="entry name" value="TetR_C_29"/>
    <property type="match status" value="1"/>
</dbReference>
<feature type="DNA-binding region" description="H-T-H motif" evidence="2">
    <location>
        <begin position="35"/>
        <end position="54"/>
    </location>
</feature>
<dbReference type="OrthoDB" id="268339at2"/>
<keyword evidence="6" id="KW-1185">Reference proteome</keyword>
<comment type="caution">
    <text evidence="5">The sequence shown here is derived from an EMBL/GenBank/DDBJ whole genome shotgun (WGS) entry which is preliminary data.</text>
</comment>
<evidence type="ECO:0000313" key="5">
    <source>
        <dbReference type="EMBL" id="EFH85285.1"/>
    </source>
</evidence>
<dbReference type="SUPFAM" id="SSF46689">
    <property type="entry name" value="Homeodomain-like"/>
    <property type="match status" value="1"/>
</dbReference>
<dbReference type="SUPFAM" id="SSF48498">
    <property type="entry name" value="Tetracyclin repressor-like, C-terminal domain"/>
    <property type="match status" value="1"/>
</dbReference>
<organism evidence="5 6">
    <name type="scientific">Ktedonobacter racemifer DSM 44963</name>
    <dbReference type="NCBI Taxonomy" id="485913"/>
    <lineage>
        <taxon>Bacteria</taxon>
        <taxon>Bacillati</taxon>
        <taxon>Chloroflexota</taxon>
        <taxon>Ktedonobacteria</taxon>
        <taxon>Ktedonobacterales</taxon>
        <taxon>Ktedonobacteraceae</taxon>
        <taxon>Ktedonobacter</taxon>
    </lineage>
</organism>
<dbReference type="STRING" id="485913.Krac_6471"/>
<dbReference type="GO" id="GO:0000976">
    <property type="term" value="F:transcription cis-regulatory region binding"/>
    <property type="evidence" value="ECO:0007669"/>
    <property type="project" value="TreeGrafter"/>
</dbReference>
<name>D6TUV9_KTERA</name>
<gene>
    <name evidence="5" type="ORF">Krac_6471</name>
</gene>
<reference evidence="5 6" key="1">
    <citation type="journal article" date="2011" name="Stand. Genomic Sci.">
        <title>Non-contiguous finished genome sequence and contextual data of the filamentous soil bacterium Ktedonobacter racemifer type strain (SOSP1-21).</title>
        <authorList>
            <person name="Chang Y.J."/>
            <person name="Land M."/>
            <person name="Hauser L."/>
            <person name="Chertkov O."/>
            <person name="Del Rio T.G."/>
            <person name="Nolan M."/>
            <person name="Copeland A."/>
            <person name="Tice H."/>
            <person name="Cheng J.F."/>
            <person name="Lucas S."/>
            <person name="Han C."/>
            <person name="Goodwin L."/>
            <person name="Pitluck S."/>
            <person name="Ivanova N."/>
            <person name="Ovchinikova G."/>
            <person name="Pati A."/>
            <person name="Chen A."/>
            <person name="Palaniappan K."/>
            <person name="Mavromatis K."/>
            <person name="Liolios K."/>
            <person name="Brettin T."/>
            <person name="Fiebig A."/>
            <person name="Rohde M."/>
            <person name="Abt B."/>
            <person name="Goker M."/>
            <person name="Detter J.C."/>
            <person name="Woyke T."/>
            <person name="Bristow J."/>
            <person name="Eisen J.A."/>
            <person name="Markowitz V."/>
            <person name="Hugenholtz P."/>
            <person name="Kyrpides N.C."/>
            <person name="Klenk H.P."/>
            <person name="Lapidus A."/>
        </authorList>
    </citation>
    <scope>NUCLEOTIDE SEQUENCE [LARGE SCALE GENOMIC DNA]</scope>
    <source>
        <strain evidence="6">DSM 44963</strain>
    </source>
</reference>
<dbReference type="PROSITE" id="PS50977">
    <property type="entry name" value="HTH_TETR_2"/>
    <property type="match status" value="1"/>
</dbReference>
<dbReference type="PRINTS" id="PR00455">
    <property type="entry name" value="HTHTETR"/>
</dbReference>
<dbReference type="InParanoid" id="D6TUV9"/>
<dbReference type="PANTHER" id="PTHR30055">
    <property type="entry name" value="HTH-TYPE TRANSCRIPTIONAL REGULATOR RUTR"/>
    <property type="match status" value="1"/>
</dbReference>
<evidence type="ECO:0000256" key="2">
    <source>
        <dbReference type="PROSITE-ProRule" id="PRU00335"/>
    </source>
</evidence>
<dbReference type="InterPro" id="IPR041474">
    <property type="entry name" value="NicS_C"/>
</dbReference>
<evidence type="ECO:0000256" key="3">
    <source>
        <dbReference type="SAM" id="Phobius"/>
    </source>
</evidence>
<protein>
    <submittedName>
        <fullName evidence="5">Transcriptional regulator, TetR family</fullName>
    </submittedName>
</protein>
<evidence type="ECO:0000256" key="1">
    <source>
        <dbReference type="ARBA" id="ARBA00023125"/>
    </source>
</evidence>
<dbReference type="EMBL" id="ADVG01000003">
    <property type="protein sequence ID" value="EFH85285.1"/>
    <property type="molecule type" value="Genomic_DNA"/>
</dbReference>
<dbReference type="GO" id="GO:0003700">
    <property type="term" value="F:DNA-binding transcription factor activity"/>
    <property type="evidence" value="ECO:0007669"/>
    <property type="project" value="TreeGrafter"/>
</dbReference>
<dbReference type="AlphaFoldDB" id="D6TUV9"/>
<evidence type="ECO:0000259" key="4">
    <source>
        <dbReference type="PROSITE" id="PS50977"/>
    </source>
</evidence>
<keyword evidence="3" id="KW-0812">Transmembrane</keyword>
<sequence length="211" mass="24284">MAGQNLREQNKQRNFERILQVAKQLFELKGYEATTTREIAETAQIATGTLFLYARDKAELLLFTYGEAISEITTSVFASLPKDLPLLDALMYIFTPFFQFYAQHPENARFFLKELLFYSGEHKGRQSFHLQTEHFIKQLAQFVRHAQERGEIRPDVDSRQAASSFFAMYFATLTTWLGGFFLLNTASVDQLRAVFELQIKGMLPPDSTSEI</sequence>
<dbReference type="RefSeq" id="WP_007917438.1">
    <property type="nucleotide sequence ID" value="NZ_ADVG01000003.1"/>
</dbReference>
<keyword evidence="3" id="KW-1133">Transmembrane helix</keyword>
<keyword evidence="3" id="KW-0472">Membrane</keyword>
<feature type="transmembrane region" description="Helical" evidence="3">
    <location>
        <begin position="161"/>
        <end position="183"/>
    </location>
</feature>